<sequence>MVRRSSSRFQGSTVSMRTGGVPMNDRARRRRGFSPPLVLRSPSPADDSRDTGSTLCAAMPYSTAATPSPTDEMVFCVSTTGEASSALLLSPSTSQARHRTQSFSSVPFAMVPPSTSPSSGSVTLSAVYGKAASRITAGSRSGGFGGGRIVSATSVGSKSVVAILPIAAVPSSAPMVTLPF</sequence>
<proteinExistence type="predicted"/>
<name>A0ABU6TR10_9FABA</name>
<feature type="compositionally biased region" description="Polar residues" evidence="1">
    <location>
        <begin position="7"/>
        <end position="16"/>
    </location>
</feature>
<dbReference type="EMBL" id="JASCZI010091452">
    <property type="protein sequence ID" value="MED6150368.1"/>
    <property type="molecule type" value="Genomic_DNA"/>
</dbReference>
<accession>A0ABU6TR10</accession>
<evidence type="ECO:0000256" key="1">
    <source>
        <dbReference type="SAM" id="MobiDB-lite"/>
    </source>
</evidence>
<reference evidence="2 3" key="1">
    <citation type="journal article" date="2023" name="Plants (Basel)">
        <title>Bridging the Gap: Combining Genomics and Transcriptomics Approaches to Understand Stylosanthes scabra, an Orphan Legume from the Brazilian Caatinga.</title>
        <authorList>
            <person name="Ferreira-Neto J.R.C."/>
            <person name="da Silva M.D."/>
            <person name="Binneck E."/>
            <person name="de Melo N.F."/>
            <person name="da Silva R.H."/>
            <person name="de Melo A.L.T.M."/>
            <person name="Pandolfi V."/>
            <person name="Bustamante F.O."/>
            <person name="Brasileiro-Vidal A.C."/>
            <person name="Benko-Iseppon A.M."/>
        </authorList>
    </citation>
    <scope>NUCLEOTIDE SEQUENCE [LARGE SCALE GENOMIC DNA]</scope>
    <source>
        <tissue evidence="2">Leaves</tissue>
    </source>
</reference>
<evidence type="ECO:0000313" key="3">
    <source>
        <dbReference type="Proteomes" id="UP001341840"/>
    </source>
</evidence>
<feature type="region of interest" description="Disordered" evidence="1">
    <location>
        <begin position="1"/>
        <end position="54"/>
    </location>
</feature>
<organism evidence="2 3">
    <name type="scientific">Stylosanthes scabra</name>
    <dbReference type="NCBI Taxonomy" id="79078"/>
    <lineage>
        <taxon>Eukaryota</taxon>
        <taxon>Viridiplantae</taxon>
        <taxon>Streptophyta</taxon>
        <taxon>Embryophyta</taxon>
        <taxon>Tracheophyta</taxon>
        <taxon>Spermatophyta</taxon>
        <taxon>Magnoliopsida</taxon>
        <taxon>eudicotyledons</taxon>
        <taxon>Gunneridae</taxon>
        <taxon>Pentapetalae</taxon>
        <taxon>rosids</taxon>
        <taxon>fabids</taxon>
        <taxon>Fabales</taxon>
        <taxon>Fabaceae</taxon>
        <taxon>Papilionoideae</taxon>
        <taxon>50 kb inversion clade</taxon>
        <taxon>dalbergioids sensu lato</taxon>
        <taxon>Dalbergieae</taxon>
        <taxon>Pterocarpus clade</taxon>
        <taxon>Stylosanthes</taxon>
    </lineage>
</organism>
<keyword evidence="3" id="KW-1185">Reference proteome</keyword>
<evidence type="ECO:0000313" key="2">
    <source>
        <dbReference type="EMBL" id="MED6150368.1"/>
    </source>
</evidence>
<comment type="caution">
    <text evidence="2">The sequence shown here is derived from an EMBL/GenBank/DDBJ whole genome shotgun (WGS) entry which is preliminary data.</text>
</comment>
<protein>
    <submittedName>
        <fullName evidence="2">Uncharacterized protein</fullName>
    </submittedName>
</protein>
<dbReference type="Proteomes" id="UP001341840">
    <property type="component" value="Unassembled WGS sequence"/>
</dbReference>
<gene>
    <name evidence="2" type="ORF">PIB30_071631</name>
</gene>